<comment type="caution">
    <text evidence="3">The sequence shown here is derived from an EMBL/GenBank/DDBJ whole genome shotgun (WGS) entry which is preliminary data.</text>
</comment>
<dbReference type="Proteomes" id="UP001305414">
    <property type="component" value="Unassembled WGS sequence"/>
</dbReference>
<feature type="region of interest" description="Disordered" evidence="1">
    <location>
        <begin position="169"/>
        <end position="192"/>
    </location>
</feature>
<keyword evidence="4" id="KW-1185">Reference proteome</keyword>
<feature type="compositionally biased region" description="Basic and acidic residues" evidence="1">
    <location>
        <begin position="71"/>
        <end position="83"/>
    </location>
</feature>
<protein>
    <submittedName>
        <fullName evidence="3">Uncharacterized protein</fullName>
    </submittedName>
</protein>
<feature type="compositionally biased region" description="Low complexity" evidence="1">
    <location>
        <begin position="179"/>
        <end position="192"/>
    </location>
</feature>
<dbReference type="AlphaFoldDB" id="A0AAN7URT8"/>
<evidence type="ECO:0000313" key="3">
    <source>
        <dbReference type="EMBL" id="KAK5634438.1"/>
    </source>
</evidence>
<evidence type="ECO:0000256" key="1">
    <source>
        <dbReference type="SAM" id="MobiDB-lite"/>
    </source>
</evidence>
<keyword evidence="2" id="KW-0732">Signal</keyword>
<proteinExistence type="predicted"/>
<sequence length="242" mass="24946">MELLSLFLVLNLSSSLSFGLGGGGGRSSGGVRIRVGYTVLELFNLRPAVGGLNSDSENLLVAVDKRVNDGRKGREVDGQRHTGDGGNGASEGLKELDIRGERVALVVDLGDSQTVGEGRDVEHVQQGGLGGTDLVTRFNELEIGSDFNGTAGDLGGDTEGLEERGLAGFHTGVASRNPDIGGSDGTSTGRGRNLVRENLVTDGLEIAIGEDEADVAFDVGQNLLVLGGIGNEGLKSSANLNM</sequence>
<feature type="chain" id="PRO_5042981888" evidence="2">
    <location>
        <begin position="18"/>
        <end position="242"/>
    </location>
</feature>
<name>A0AAN7URT8_9PEZI</name>
<organism evidence="3 4">
    <name type="scientific">Xylaria bambusicola</name>
    <dbReference type="NCBI Taxonomy" id="326684"/>
    <lineage>
        <taxon>Eukaryota</taxon>
        <taxon>Fungi</taxon>
        <taxon>Dikarya</taxon>
        <taxon>Ascomycota</taxon>
        <taxon>Pezizomycotina</taxon>
        <taxon>Sordariomycetes</taxon>
        <taxon>Xylariomycetidae</taxon>
        <taxon>Xylariales</taxon>
        <taxon>Xylariaceae</taxon>
        <taxon>Xylaria</taxon>
    </lineage>
</organism>
<feature type="signal peptide" evidence="2">
    <location>
        <begin position="1"/>
        <end position="17"/>
    </location>
</feature>
<evidence type="ECO:0000256" key="2">
    <source>
        <dbReference type="SAM" id="SignalP"/>
    </source>
</evidence>
<gene>
    <name evidence="3" type="ORF">RRF57_010150</name>
</gene>
<reference evidence="3 4" key="1">
    <citation type="submission" date="2023-10" db="EMBL/GenBank/DDBJ databases">
        <title>Draft genome sequence of Xylaria bambusicola isolate GMP-LS, the root and basal stem rot pathogen of sugarcane in Indonesia.</title>
        <authorList>
            <person name="Selvaraj P."/>
            <person name="Muralishankar V."/>
            <person name="Muruganantham S."/>
            <person name="Sp S."/>
            <person name="Haryani S."/>
            <person name="Lau K.J.X."/>
            <person name="Naqvi N.I."/>
        </authorList>
    </citation>
    <scope>NUCLEOTIDE SEQUENCE [LARGE SCALE GENOMIC DNA]</scope>
    <source>
        <strain evidence="3">GMP-LS</strain>
    </source>
</reference>
<evidence type="ECO:0000313" key="4">
    <source>
        <dbReference type="Proteomes" id="UP001305414"/>
    </source>
</evidence>
<accession>A0AAN7URT8</accession>
<feature type="region of interest" description="Disordered" evidence="1">
    <location>
        <begin position="71"/>
        <end position="92"/>
    </location>
</feature>
<dbReference type="EMBL" id="JAWHQM010000041">
    <property type="protein sequence ID" value="KAK5634438.1"/>
    <property type="molecule type" value="Genomic_DNA"/>
</dbReference>